<dbReference type="EMBL" id="AP012342">
    <property type="protein sequence ID" value="BAM06936.1"/>
    <property type="molecule type" value="Genomic_DNA"/>
</dbReference>
<dbReference type="GO" id="GO:0070813">
    <property type="term" value="P:hydrogen sulfide metabolic process"/>
    <property type="evidence" value="ECO:0007669"/>
    <property type="project" value="TreeGrafter"/>
</dbReference>
<dbReference type="SUPFAM" id="SSF56281">
    <property type="entry name" value="Metallo-hydrolase/oxidoreductase"/>
    <property type="match status" value="1"/>
</dbReference>
<evidence type="ECO:0000313" key="3">
    <source>
        <dbReference type="EMBL" id="BAM06936.1"/>
    </source>
</evidence>
<sequence>MFFKQFATQEATLSYFYGCGGLGKAIAVDVVLGDEDWFVLEAEKAGVRIAYVVDTHVHADHVSGGRRLAERTGAEFCLHENAGKIVRSPFHFLKDGEILETGNVLTKILHTPGHTPDSICLLVSDLRRGEDPWFVLTGDTLFVGSVGRPDLGGKPEILAGEIFYSLRDKILSLPDEVEIYPGHTSGSVCGAGISGKPSSTVGFEKRFNPFLALKDPAVFVSALTAEIPEKPAEFERIVAANCV</sequence>
<organism evidence="3 4">
    <name type="scientific">Leptospirillum ferrooxidans (strain C2-3)</name>
    <dbReference type="NCBI Taxonomy" id="1162668"/>
    <lineage>
        <taxon>Bacteria</taxon>
        <taxon>Pseudomonadati</taxon>
        <taxon>Nitrospirota</taxon>
        <taxon>Nitrospiria</taxon>
        <taxon>Nitrospirales</taxon>
        <taxon>Nitrospiraceae</taxon>
        <taxon>Leptospirillum</taxon>
    </lineage>
</organism>
<reference evidence="3 4" key="1">
    <citation type="journal article" date="2012" name="J. Bacteriol.">
        <title>Complete Genome Sequence of Leptospirillum ferrooxidans Strain C2-3, Isolated from a Fresh Volcanic Ash Deposit on the Island of Miyake, Japan.</title>
        <authorList>
            <person name="Fujimura R."/>
            <person name="Sato Y."/>
            <person name="Nishizawa T."/>
            <person name="Oshima K."/>
            <person name="Kim S.-W."/>
            <person name="Hattori M."/>
            <person name="Kamijo T."/>
            <person name="Ohta H."/>
        </authorList>
    </citation>
    <scope>NUCLEOTIDE SEQUENCE [LARGE SCALE GENOMIC DNA]</scope>
    <source>
        <strain evidence="3 4">C2-3</strain>
    </source>
</reference>
<name>I0INT7_LEPFC</name>
<dbReference type="eggNOG" id="COG0491">
    <property type="taxonomic scope" value="Bacteria"/>
</dbReference>
<evidence type="ECO:0000313" key="4">
    <source>
        <dbReference type="Proteomes" id="UP000007382"/>
    </source>
</evidence>
<dbReference type="InterPro" id="IPR044528">
    <property type="entry name" value="POD-like_MBL-fold"/>
</dbReference>
<keyword evidence="4" id="KW-1185">Reference proteome</keyword>
<dbReference type="PANTHER" id="PTHR43084">
    <property type="entry name" value="PERSULFIDE DIOXYGENASE ETHE1"/>
    <property type="match status" value="1"/>
</dbReference>
<dbReference type="Gene3D" id="3.60.15.10">
    <property type="entry name" value="Ribonuclease Z/Hydroxyacylglutathione hydrolase-like"/>
    <property type="match status" value="1"/>
</dbReference>
<protein>
    <recommendedName>
        <fullName evidence="2">Metallo-beta-lactamase domain-containing protein</fullName>
    </recommendedName>
</protein>
<dbReference type="InterPro" id="IPR051682">
    <property type="entry name" value="Mito_Persulfide_Diox"/>
</dbReference>
<dbReference type="InterPro" id="IPR036866">
    <property type="entry name" value="RibonucZ/Hydroxyglut_hydro"/>
</dbReference>
<dbReference type="GO" id="GO:0050313">
    <property type="term" value="F:sulfur dioxygenase activity"/>
    <property type="evidence" value="ECO:0007669"/>
    <property type="project" value="InterPro"/>
</dbReference>
<dbReference type="Proteomes" id="UP000007382">
    <property type="component" value="Chromosome"/>
</dbReference>
<accession>I0INT7</accession>
<evidence type="ECO:0000259" key="2">
    <source>
        <dbReference type="SMART" id="SM00849"/>
    </source>
</evidence>
<dbReference type="STRING" id="1162668.LFE_1251"/>
<reference evidence="4" key="2">
    <citation type="submission" date="2012-03" db="EMBL/GenBank/DDBJ databases">
        <title>The complete genome sequence of the pioneer microbe on fresh volcanic deposit, Leptospirillum ferrooxidans strain C2-3.</title>
        <authorList>
            <person name="Fujimura R."/>
            <person name="Sato Y."/>
            <person name="Nishizawa T."/>
            <person name="Nanba K."/>
            <person name="Oshima K."/>
            <person name="Hattori M."/>
            <person name="Kamijo T."/>
            <person name="Ohta H."/>
        </authorList>
    </citation>
    <scope>NUCLEOTIDE SEQUENCE [LARGE SCALE GENOMIC DNA]</scope>
    <source>
        <strain evidence="4">C2-3</strain>
    </source>
</reference>
<dbReference type="InterPro" id="IPR001279">
    <property type="entry name" value="Metallo-B-lactamas"/>
</dbReference>
<dbReference type="OrthoDB" id="9784009at2"/>
<dbReference type="GO" id="GO:0046872">
    <property type="term" value="F:metal ion binding"/>
    <property type="evidence" value="ECO:0007669"/>
    <property type="project" value="UniProtKB-KW"/>
</dbReference>
<dbReference type="GO" id="GO:0006749">
    <property type="term" value="P:glutathione metabolic process"/>
    <property type="evidence" value="ECO:0007669"/>
    <property type="project" value="InterPro"/>
</dbReference>
<dbReference type="KEGG" id="lfc:LFE_1251"/>
<feature type="domain" description="Metallo-beta-lactamase" evidence="2">
    <location>
        <begin position="11"/>
        <end position="183"/>
    </location>
</feature>
<dbReference type="CDD" id="cd07724">
    <property type="entry name" value="POD-like_MBL-fold"/>
    <property type="match status" value="1"/>
</dbReference>
<dbReference type="PANTHER" id="PTHR43084:SF1">
    <property type="entry name" value="PERSULFIDE DIOXYGENASE ETHE1, MITOCHONDRIAL"/>
    <property type="match status" value="1"/>
</dbReference>
<dbReference type="PATRIC" id="fig|1162668.3.peg.1458"/>
<dbReference type="AlphaFoldDB" id="I0INT7"/>
<proteinExistence type="predicted"/>
<evidence type="ECO:0000256" key="1">
    <source>
        <dbReference type="ARBA" id="ARBA00022723"/>
    </source>
</evidence>
<dbReference type="HOGENOM" id="CLU_030571_7_3_0"/>
<dbReference type="Pfam" id="PF00753">
    <property type="entry name" value="Lactamase_B"/>
    <property type="match status" value="1"/>
</dbReference>
<dbReference type="RefSeq" id="WP_014449425.1">
    <property type="nucleotide sequence ID" value="NC_017094.1"/>
</dbReference>
<keyword evidence="1" id="KW-0479">Metal-binding</keyword>
<gene>
    <name evidence="3" type="ordered locus">LFE_1251</name>
</gene>
<dbReference type="SMART" id="SM00849">
    <property type="entry name" value="Lactamase_B"/>
    <property type="match status" value="1"/>
</dbReference>